<evidence type="ECO:0000259" key="2">
    <source>
        <dbReference type="SMART" id="SM00903"/>
    </source>
</evidence>
<dbReference type="PANTHER" id="PTHR30466">
    <property type="entry name" value="FLAVIN REDUCTASE"/>
    <property type="match status" value="1"/>
</dbReference>
<keyword evidence="4" id="KW-1185">Reference proteome</keyword>
<evidence type="ECO:0000313" key="4">
    <source>
        <dbReference type="Proteomes" id="UP000754495"/>
    </source>
</evidence>
<feature type="domain" description="Flavin reductase like" evidence="2">
    <location>
        <begin position="20"/>
        <end position="163"/>
    </location>
</feature>
<proteinExistence type="predicted"/>
<sequence length="166" mass="17710">MTSASPQPPPVDGALLRDVAGSYASGVTVVTGLDGDGPVGMTVQAFHSLSLSPPMILLCAGRHSRTWARLMRSEHLCVNVLSAEQQDLAWRFGKPGPDKFREVRWQPDPVTGTPVLDGVLAWLAVRITTVVDGGDHHVILARVVGLEARPGTPLVFFKGDMHALAS</sequence>
<keyword evidence="1" id="KW-0560">Oxidoreductase</keyword>
<evidence type="ECO:0000313" key="3">
    <source>
        <dbReference type="EMBL" id="NIH78467.1"/>
    </source>
</evidence>
<organism evidence="3 4">
    <name type="scientific">Amycolatopsis viridis</name>
    <dbReference type="NCBI Taxonomy" id="185678"/>
    <lineage>
        <taxon>Bacteria</taxon>
        <taxon>Bacillati</taxon>
        <taxon>Actinomycetota</taxon>
        <taxon>Actinomycetes</taxon>
        <taxon>Pseudonocardiales</taxon>
        <taxon>Pseudonocardiaceae</taxon>
        <taxon>Amycolatopsis</taxon>
    </lineage>
</organism>
<comment type="caution">
    <text evidence="3">The sequence shown here is derived from an EMBL/GenBank/DDBJ whole genome shotgun (WGS) entry which is preliminary data.</text>
</comment>
<dbReference type="Gene3D" id="2.30.110.10">
    <property type="entry name" value="Electron Transport, Fmn-binding Protein, Chain A"/>
    <property type="match status" value="1"/>
</dbReference>
<gene>
    <name evidence="3" type="ORF">FHX46_000997</name>
</gene>
<dbReference type="Pfam" id="PF01613">
    <property type="entry name" value="Flavin_Reduct"/>
    <property type="match status" value="1"/>
</dbReference>
<dbReference type="SUPFAM" id="SSF50475">
    <property type="entry name" value="FMN-binding split barrel"/>
    <property type="match status" value="1"/>
</dbReference>
<name>A0ABX0SNB7_9PSEU</name>
<dbReference type="InterPro" id="IPR002563">
    <property type="entry name" value="Flavin_Rdtase-like_dom"/>
</dbReference>
<accession>A0ABX0SNB7</accession>
<evidence type="ECO:0000256" key="1">
    <source>
        <dbReference type="ARBA" id="ARBA00023002"/>
    </source>
</evidence>
<dbReference type="RefSeq" id="WP_167111068.1">
    <property type="nucleotide sequence ID" value="NZ_JAANOU010000001.1"/>
</dbReference>
<dbReference type="InterPro" id="IPR050268">
    <property type="entry name" value="NADH-dep_flavin_reductase"/>
</dbReference>
<protein>
    <submittedName>
        <fullName evidence="3">Flavin reductase (DIM6/NTAB) family NADH-FMN oxidoreductase RutF</fullName>
    </submittedName>
</protein>
<reference evidence="3 4" key="1">
    <citation type="submission" date="2020-03" db="EMBL/GenBank/DDBJ databases">
        <title>Sequencing the genomes of 1000 actinobacteria strains.</title>
        <authorList>
            <person name="Klenk H.-P."/>
        </authorList>
    </citation>
    <scope>NUCLEOTIDE SEQUENCE [LARGE SCALE GENOMIC DNA]</scope>
    <source>
        <strain evidence="3 4">DSM 45668</strain>
    </source>
</reference>
<dbReference type="PANTHER" id="PTHR30466:SF1">
    <property type="entry name" value="FMN REDUCTASE (NADH) RUTF"/>
    <property type="match status" value="1"/>
</dbReference>
<dbReference type="SMART" id="SM00903">
    <property type="entry name" value="Flavin_Reduct"/>
    <property type="match status" value="1"/>
</dbReference>
<dbReference type="EMBL" id="JAANOU010000001">
    <property type="protein sequence ID" value="NIH78467.1"/>
    <property type="molecule type" value="Genomic_DNA"/>
</dbReference>
<dbReference type="Proteomes" id="UP000754495">
    <property type="component" value="Unassembled WGS sequence"/>
</dbReference>
<dbReference type="InterPro" id="IPR012349">
    <property type="entry name" value="Split_barrel_FMN-bd"/>
</dbReference>